<evidence type="ECO:0000313" key="2">
    <source>
        <dbReference type="Proteomes" id="UP000805193"/>
    </source>
</evidence>
<accession>A0AC60PAE5</accession>
<organism evidence="1 2">
    <name type="scientific">Ixodes persulcatus</name>
    <name type="common">Taiga tick</name>
    <dbReference type="NCBI Taxonomy" id="34615"/>
    <lineage>
        <taxon>Eukaryota</taxon>
        <taxon>Metazoa</taxon>
        <taxon>Ecdysozoa</taxon>
        <taxon>Arthropoda</taxon>
        <taxon>Chelicerata</taxon>
        <taxon>Arachnida</taxon>
        <taxon>Acari</taxon>
        <taxon>Parasitiformes</taxon>
        <taxon>Ixodida</taxon>
        <taxon>Ixodoidea</taxon>
        <taxon>Ixodidae</taxon>
        <taxon>Ixodinae</taxon>
        <taxon>Ixodes</taxon>
    </lineage>
</organism>
<proteinExistence type="predicted"/>
<name>A0AC60PAE5_IXOPE</name>
<dbReference type="Proteomes" id="UP000805193">
    <property type="component" value="Unassembled WGS sequence"/>
</dbReference>
<protein>
    <submittedName>
        <fullName evidence="1">Uncharacterized protein</fullName>
    </submittedName>
</protein>
<reference evidence="1 2" key="1">
    <citation type="journal article" date="2020" name="Cell">
        <title>Large-Scale Comparative Analyses of Tick Genomes Elucidate Their Genetic Diversity and Vector Capacities.</title>
        <authorList>
            <consortium name="Tick Genome and Microbiome Consortium (TIGMIC)"/>
            <person name="Jia N."/>
            <person name="Wang J."/>
            <person name="Shi W."/>
            <person name="Du L."/>
            <person name="Sun Y."/>
            <person name="Zhan W."/>
            <person name="Jiang J.F."/>
            <person name="Wang Q."/>
            <person name="Zhang B."/>
            <person name="Ji P."/>
            <person name="Bell-Sakyi L."/>
            <person name="Cui X.M."/>
            <person name="Yuan T.T."/>
            <person name="Jiang B.G."/>
            <person name="Yang W.F."/>
            <person name="Lam T.T."/>
            <person name="Chang Q.C."/>
            <person name="Ding S.J."/>
            <person name="Wang X.J."/>
            <person name="Zhu J.G."/>
            <person name="Ruan X.D."/>
            <person name="Zhao L."/>
            <person name="Wei J.T."/>
            <person name="Ye R.Z."/>
            <person name="Que T.C."/>
            <person name="Du C.H."/>
            <person name="Zhou Y.H."/>
            <person name="Cheng J.X."/>
            <person name="Dai P.F."/>
            <person name="Guo W.B."/>
            <person name="Han X.H."/>
            <person name="Huang E.J."/>
            <person name="Li L.F."/>
            <person name="Wei W."/>
            <person name="Gao Y.C."/>
            <person name="Liu J.Z."/>
            <person name="Shao H.Z."/>
            <person name="Wang X."/>
            <person name="Wang C.C."/>
            <person name="Yang T.C."/>
            <person name="Huo Q.B."/>
            <person name="Li W."/>
            <person name="Chen H.Y."/>
            <person name="Chen S.E."/>
            <person name="Zhou L.G."/>
            <person name="Ni X.B."/>
            <person name="Tian J.H."/>
            <person name="Sheng Y."/>
            <person name="Liu T."/>
            <person name="Pan Y.S."/>
            <person name="Xia L.Y."/>
            <person name="Li J."/>
            <person name="Zhao F."/>
            <person name="Cao W.C."/>
        </authorList>
    </citation>
    <scope>NUCLEOTIDE SEQUENCE [LARGE SCALE GENOMIC DNA]</scope>
    <source>
        <strain evidence="1">Iper-2018</strain>
    </source>
</reference>
<comment type="caution">
    <text evidence="1">The sequence shown here is derived from an EMBL/GenBank/DDBJ whole genome shotgun (WGS) entry which is preliminary data.</text>
</comment>
<dbReference type="EMBL" id="JABSTQ010010955">
    <property type="protein sequence ID" value="KAG0416408.1"/>
    <property type="molecule type" value="Genomic_DNA"/>
</dbReference>
<keyword evidence="2" id="KW-1185">Reference proteome</keyword>
<sequence length="288" mass="30258">MVPLFAIVSVIAFLPSVTWATDVSCINVTLPNILGIGKCLGNSLDFCSTGNNSLVQGVIKLVTCLVGGVVTNGSPLAVLATVRDLLAVVLQKLGLSSTLLNLLPQLCSIVQITGCQNIITAGNMSCQTPITINLPSTLNIGKCLNQTAMLCEEGKPATDNLVAGLLKFVRCLLNSITGSSLNELLNGLVCGLIKILGNLLGDLPLLGNVVKSLITNLGKAVGFLHSSYSDIDLTAFKAFSTCLRNVRAGKIPNLANVLRMSLHDLIIISVLIRPKISLGSFPVWLKGI</sequence>
<evidence type="ECO:0000313" key="1">
    <source>
        <dbReference type="EMBL" id="KAG0416408.1"/>
    </source>
</evidence>
<gene>
    <name evidence="1" type="ORF">HPB47_006441</name>
</gene>